<keyword evidence="5" id="KW-1185">Reference proteome</keyword>
<dbReference type="OrthoDB" id="436025at2759"/>
<feature type="repeat" description="ANK" evidence="3">
    <location>
        <begin position="53"/>
        <end position="85"/>
    </location>
</feature>
<gene>
    <name evidence="4" type="primary">ANK1</name>
    <name evidence="4" type="ORF">SNAT2548_LOCUS5883</name>
</gene>
<evidence type="ECO:0000256" key="2">
    <source>
        <dbReference type="ARBA" id="ARBA00023043"/>
    </source>
</evidence>
<dbReference type="PANTHER" id="PTHR24171:SF9">
    <property type="entry name" value="ANKYRIN REPEAT DOMAIN-CONTAINING PROTEIN 39"/>
    <property type="match status" value="1"/>
</dbReference>
<accession>A0A812J5D5</accession>
<dbReference type="Gene3D" id="1.25.40.20">
    <property type="entry name" value="Ankyrin repeat-containing domain"/>
    <property type="match status" value="3"/>
</dbReference>
<dbReference type="SUPFAM" id="SSF48371">
    <property type="entry name" value="ARM repeat"/>
    <property type="match status" value="1"/>
</dbReference>
<dbReference type="PANTHER" id="PTHR24171">
    <property type="entry name" value="ANKYRIN REPEAT DOMAIN-CONTAINING PROTEIN 39-RELATED"/>
    <property type="match status" value="1"/>
</dbReference>
<dbReference type="Pfam" id="PF00023">
    <property type="entry name" value="Ank"/>
    <property type="match status" value="2"/>
</dbReference>
<dbReference type="PROSITE" id="PS50297">
    <property type="entry name" value="ANK_REP_REGION"/>
    <property type="match status" value="4"/>
</dbReference>
<dbReference type="Gene3D" id="1.25.10.10">
    <property type="entry name" value="Leucine-rich Repeat Variant"/>
    <property type="match status" value="1"/>
</dbReference>
<dbReference type="PROSITE" id="PS50088">
    <property type="entry name" value="ANK_REPEAT"/>
    <property type="match status" value="4"/>
</dbReference>
<dbReference type="InterPro" id="IPR016024">
    <property type="entry name" value="ARM-type_fold"/>
</dbReference>
<keyword evidence="2 3" id="KW-0040">ANK repeat</keyword>
<comment type="caution">
    <text evidence="4">The sequence shown here is derived from an EMBL/GenBank/DDBJ whole genome shotgun (WGS) entry which is preliminary data.</text>
</comment>
<feature type="repeat" description="ANK" evidence="3">
    <location>
        <begin position="182"/>
        <end position="210"/>
    </location>
</feature>
<dbReference type="Pfam" id="PF12796">
    <property type="entry name" value="Ank_2"/>
    <property type="match status" value="1"/>
</dbReference>
<name>A0A812J5D5_9DINO</name>
<evidence type="ECO:0000313" key="4">
    <source>
        <dbReference type="EMBL" id="CAE7199818.1"/>
    </source>
</evidence>
<dbReference type="InterPro" id="IPR002110">
    <property type="entry name" value="Ankyrin_rpt"/>
</dbReference>
<dbReference type="SUPFAM" id="SSF48403">
    <property type="entry name" value="Ankyrin repeat"/>
    <property type="match status" value="1"/>
</dbReference>
<dbReference type="Proteomes" id="UP000604046">
    <property type="component" value="Unassembled WGS sequence"/>
</dbReference>
<evidence type="ECO:0000256" key="1">
    <source>
        <dbReference type="ARBA" id="ARBA00022737"/>
    </source>
</evidence>
<keyword evidence="1" id="KW-0677">Repeat</keyword>
<protein>
    <submittedName>
        <fullName evidence="4">ANK1 protein</fullName>
    </submittedName>
</protein>
<sequence>MMFTVDFFCFDKNHGFSPFAHCAGADYKALLTVETLARLLLAFDADPDSQDAQRRTPLHAAALAGHVALVNALLQNSADPASEDEDGSRPLHLAARSRQAVALTTSLLSARADLNAPNAHGEIPLHVAATGGNVKLLKLLVASRANLHAPSRSPLVGAAERGHSAAAAVLLDLGAKPPLQPALRAAARVGHASVVEVLLSHGADATVPDAEGFSPVDWAHAAGHASVLSLLGSRILELPADGPGRPPRPSRTLSEKLASSMECRGKRQVESFRRLSLVFSTAGPFFLKNLKSVLKWWALLFHAHPLAFARANVSTVLHTSVEVLRTLTGLQVSTELRPWLEGLLRSSLLMLAHGFNTVSIRQGPQPKQQGVAQEAAAACHSQFGDFVRGHGVGDLCELACRAALRLTEEEVQAWLEEPEDQLLGPQCQTELHQAGESCIRALGQPPLHQPLVEHIAKRMQEEIAQPPSLNDAFELVARKDMFLSLLALCQSQLKPHLQFPVMLGFFSPIASLVPHLGPQAAGILLPVRLCVVIRAWAAEIPENALVSVVQLLQGFLRSESPKAVRLAALSPLRAMLDRFSDSEAWTEVQGGLIDSCLALLSIVKAPEVQWRCLNLIHLFLVEEAESGRYQATEKTLEQLVTLWRRPEEGELLIRHALLDVLRALVLMSDRTRSPRLALSPPLLSCCLTVISDCYAVHRGPSSPQRGGYEATAALQADAESAAGALGDAGSATATLFDSGSVLFLGVLRTVDVEQAAPLMPFFPKLLAQQTAMGGPPPEWTMDILLEYCALHCSGGAAAHLAQFYPALLQICWVPQLWLLHGVAVG</sequence>
<feature type="repeat" description="ANK" evidence="3">
    <location>
        <begin position="120"/>
        <end position="152"/>
    </location>
</feature>
<reference evidence="4" key="1">
    <citation type="submission" date="2021-02" db="EMBL/GenBank/DDBJ databases">
        <authorList>
            <person name="Dougan E. K."/>
            <person name="Rhodes N."/>
            <person name="Thang M."/>
            <person name="Chan C."/>
        </authorList>
    </citation>
    <scope>NUCLEOTIDE SEQUENCE</scope>
</reference>
<dbReference type="AlphaFoldDB" id="A0A812J5D5"/>
<proteinExistence type="predicted"/>
<dbReference type="InterPro" id="IPR011989">
    <property type="entry name" value="ARM-like"/>
</dbReference>
<evidence type="ECO:0000313" key="5">
    <source>
        <dbReference type="Proteomes" id="UP000604046"/>
    </source>
</evidence>
<dbReference type="PRINTS" id="PR01415">
    <property type="entry name" value="ANKYRIN"/>
</dbReference>
<dbReference type="EMBL" id="CAJNDS010000381">
    <property type="protein sequence ID" value="CAE7199818.1"/>
    <property type="molecule type" value="Genomic_DNA"/>
</dbReference>
<organism evidence="4 5">
    <name type="scientific">Symbiodinium natans</name>
    <dbReference type="NCBI Taxonomy" id="878477"/>
    <lineage>
        <taxon>Eukaryota</taxon>
        <taxon>Sar</taxon>
        <taxon>Alveolata</taxon>
        <taxon>Dinophyceae</taxon>
        <taxon>Suessiales</taxon>
        <taxon>Symbiodiniaceae</taxon>
        <taxon>Symbiodinium</taxon>
    </lineage>
</organism>
<evidence type="ECO:0000256" key="3">
    <source>
        <dbReference type="PROSITE-ProRule" id="PRU00023"/>
    </source>
</evidence>
<dbReference type="InterPro" id="IPR036770">
    <property type="entry name" value="Ankyrin_rpt-contain_sf"/>
</dbReference>
<dbReference type="SMART" id="SM00248">
    <property type="entry name" value="ANK"/>
    <property type="match status" value="7"/>
</dbReference>
<feature type="repeat" description="ANK" evidence="3">
    <location>
        <begin position="86"/>
        <end position="119"/>
    </location>
</feature>